<evidence type="ECO:0000313" key="3">
    <source>
        <dbReference type="Proteomes" id="UP000016922"/>
    </source>
</evidence>
<evidence type="ECO:0000313" key="2">
    <source>
        <dbReference type="EMBL" id="EPE25940.1"/>
    </source>
</evidence>
<dbReference type="Proteomes" id="UP000016922">
    <property type="component" value="Unassembled WGS sequence"/>
</dbReference>
<feature type="region of interest" description="Disordered" evidence="1">
    <location>
        <begin position="1"/>
        <end position="27"/>
    </location>
</feature>
<dbReference type="EMBL" id="KE145371">
    <property type="protein sequence ID" value="EPE25940.1"/>
    <property type="molecule type" value="Genomic_DNA"/>
</dbReference>
<organism evidence="2 3">
    <name type="scientific">Glarea lozoyensis (strain ATCC 20868 / MF5171)</name>
    <dbReference type="NCBI Taxonomy" id="1116229"/>
    <lineage>
        <taxon>Eukaryota</taxon>
        <taxon>Fungi</taxon>
        <taxon>Dikarya</taxon>
        <taxon>Ascomycota</taxon>
        <taxon>Pezizomycotina</taxon>
        <taxon>Leotiomycetes</taxon>
        <taxon>Helotiales</taxon>
        <taxon>Helotiaceae</taxon>
        <taxon>Glarea</taxon>
    </lineage>
</organism>
<accession>S3CJG7</accession>
<dbReference type="KEGG" id="glz:GLAREA_01852"/>
<name>S3CJG7_GLAL2</name>
<dbReference type="HOGENOM" id="CLU_081043_0_0_1"/>
<dbReference type="RefSeq" id="XP_008087259.1">
    <property type="nucleotide sequence ID" value="XM_008089068.1"/>
</dbReference>
<dbReference type="OrthoDB" id="5129197at2759"/>
<dbReference type="GeneID" id="19460910"/>
<sequence length="246" mass="27068">MSHNPSELPPYSEKHDSEEKSTPTSIQTTTNRIAGTINTCSVKDGQVDYFTVVRDSPTSYHVSLTIDPTPIYRIELVSDSTKLGDIQVFPANDPNLPAIAAARLSTNPKKSKTEPAATTCVSSPHDPNSTWWPLTRSSTVLLTGIVSPIPIITVPGRAAITHNFSWEISSEPIYRLWWCGQLPFVPKSGFVHVPRGPEYQFAAMTRKSAAGGENILEIRRGGGLDFELTVLLHFFVLVHMEKGQLL</sequence>
<dbReference type="AlphaFoldDB" id="S3CJG7"/>
<protein>
    <submittedName>
        <fullName evidence="2">Uncharacterized protein</fullName>
    </submittedName>
</protein>
<evidence type="ECO:0000256" key="1">
    <source>
        <dbReference type="SAM" id="MobiDB-lite"/>
    </source>
</evidence>
<proteinExistence type="predicted"/>
<feature type="compositionally biased region" description="Basic and acidic residues" evidence="1">
    <location>
        <begin position="12"/>
        <end position="21"/>
    </location>
</feature>
<keyword evidence="3" id="KW-1185">Reference proteome</keyword>
<gene>
    <name evidence="2" type="ORF">GLAREA_01852</name>
</gene>
<reference evidence="2 3" key="1">
    <citation type="journal article" date="2013" name="BMC Genomics">
        <title>Genomics-driven discovery of the pneumocandin biosynthetic gene cluster in the fungus Glarea lozoyensis.</title>
        <authorList>
            <person name="Chen L."/>
            <person name="Yue Q."/>
            <person name="Zhang X."/>
            <person name="Xiang M."/>
            <person name="Wang C."/>
            <person name="Li S."/>
            <person name="Che Y."/>
            <person name="Ortiz-Lopez F.J."/>
            <person name="Bills G.F."/>
            <person name="Liu X."/>
            <person name="An Z."/>
        </authorList>
    </citation>
    <scope>NUCLEOTIDE SEQUENCE [LARGE SCALE GENOMIC DNA]</scope>
    <source>
        <strain evidence="3">ATCC 20868 / MF5171</strain>
    </source>
</reference>